<evidence type="ECO:0000256" key="2">
    <source>
        <dbReference type="ARBA" id="ARBA00022801"/>
    </source>
</evidence>
<organism evidence="4 5">
    <name type="scientific">Hypothenemus hampei</name>
    <name type="common">Coffee berry borer</name>
    <dbReference type="NCBI Taxonomy" id="57062"/>
    <lineage>
        <taxon>Eukaryota</taxon>
        <taxon>Metazoa</taxon>
        <taxon>Ecdysozoa</taxon>
        <taxon>Arthropoda</taxon>
        <taxon>Hexapoda</taxon>
        <taxon>Insecta</taxon>
        <taxon>Pterygota</taxon>
        <taxon>Neoptera</taxon>
        <taxon>Endopterygota</taxon>
        <taxon>Coleoptera</taxon>
        <taxon>Polyphaga</taxon>
        <taxon>Cucujiformia</taxon>
        <taxon>Curculionidae</taxon>
        <taxon>Scolytinae</taxon>
        <taxon>Hypothenemus</taxon>
    </lineage>
</organism>
<keyword evidence="5" id="KW-1185">Reference proteome</keyword>
<dbReference type="InterPro" id="IPR050266">
    <property type="entry name" value="AB_hydrolase_sf"/>
</dbReference>
<dbReference type="PANTHER" id="PTHR43798">
    <property type="entry name" value="MONOACYLGLYCEROL LIPASE"/>
    <property type="match status" value="1"/>
</dbReference>
<dbReference type="GO" id="GO:0016787">
    <property type="term" value="F:hydrolase activity"/>
    <property type="evidence" value="ECO:0007669"/>
    <property type="project" value="UniProtKB-KW"/>
</dbReference>
<dbReference type="InterPro" id="IPR000073">
    <property type="entry name" value="AB_hydrolase_1"/>
</dbReference>
<reference evidence="4 5" key="1">
    <citation type="submission" date="2024-05" db="EMBL/GenBank/DDBJ databases">
        <title>Genetic variation in Jamaican populations of the coffee berry borer (Hypothenemus hampei).</title>
        <authorList>
            <person name="Errbii M."/>
            <person name="Myrie A."/>
        </authorList>
    </citation>
    <scope>NUCLEOTIDE SEQUENCE [LARGE SCALE GENOMIC DNA]</scope>
    <source>
        <strain evidence="4">JA-Hopewell-2020-01-JO</strain>
        <tissue evidence="4">Whole body</tissue>
    </source>
</reference>
<dbReference type="EMBL" id="JBDJPC010000011">
    <property type="protein sequence ID" value="KAL1489938.1"/>
    <property type="molecule type" value="Genomic_DNA"/>
</dbReference>
<dbReference type="AlphaFoldDB" id="A0ABD1E5H5"/>
<sequence>MENQEIKIQAPWGKVAGKLWGNPDDTPVLVVHGIMDNAGGFDKLIPLLPKYFYICIDLPGHGRSDHFPPSLPIFTVNYILVYILTMNYFKKDKYIIMGHSYGGQLALLFARMYPERVEKLVLLDTIHYLTTSSNRYLDDLKHKFKEHFITEEKKKVRSPPRYTYEEVLAKVKQNRPFPLTEDAAENLLKRSLIPLDDGKYYLSTDQRLKYFINPIHDIRYAIESIKEHPVQCPLLIIFGHENVVQRHVLRSILNHLKKQKNVTVKYVPGTHDVHQINPEIVAPLINDFFITQKSKL</sequence>
<comment type="caution">
    <text evidence="4">The sequence shown here is derived from an EMBL/GenBank/DDBJ whole genome shotgun (WGS) entry which is preliminary data.</text>
</comment>
<evidence type="ECO:0000313" key="5">
    <source>
        <dbReference type="Proteomes" id="UP001566132"/>
    </source>
</evidence>
<dbReference type="Pfam" id="PF00561">
    <property type="entry name" value="Abhydrolase_1"/>
    <property type="match status" value="1"/>
</dbReference>
<accession>A0ABD1E5H5</accession>
<keyword evidence="2" id="KW-0378">Hydrolase</keyword>
<dbReference type="SUPFAM" id="SSF53474">
    <property type="entry name" value="alpha/beta-Hydrolases"/>
    <property type="match status" value="1"/>
</dbReference>
<proteinExistence type="inferred from homology"/>
<dbReference type="PANTHER" id="PTHR43798:SF14">
    <property type="entry name" value="SERINE HYDROLASE-LIKE PROTEIN DDB_G0286239"/>
    <property type="match status" value="1"/>
</dbReference>
<feature type="domain" description="AB hydrolase-1" evidence="3">
    <location>
        <begin position="27"/>
        <end position="252"/>
    </location>
</feature>
<gene>
    <name evidence="4" type="ORF">ABEB36_013863</name>
</gene>
<comment type="similarity">
    <text evidence="1">Belongs to the AB hydrolase superfamily.</text>
</comment>
<evidence type="ECO:0000313" key="4">
    <source>
        <dbReference type="EMBL" id="KAL1489938.1"/>
    </source>
</evidence>
<dbReference type="Gene3D" id="3.40.50.1820">
    <property type="entry name" value="alpha/beta hydrolase"/>
    <property type="match status" value="1"/>
</dbReference>
<evidence type="ECO:0000259" key="3">
    <source>
        <dbReference type="Pfam" id="PF00561"/>
    </source>
</evidence>
<dbReference type="Proteomes" id="UP001566132">
    <property type="component" value="Unassembled WGS sequence"/>
</dbReference>
<dbReference type="InterPro" id="IPR029058">
    <property type="entry name" value="AB_hydrolase_fold"/>
</dbReference>
<protein>
    <recommendedName>
        <fullName evidence="3">AB hydrolase-1 domain-containing protein</fullName>
    </recommendedName>
</protein>
<dbReference type="PRINTS" id="PR00111">
    <property type="entry name" value="ABHYDROLASE"/>
</dbReference>
<evidence type="ECO:0000256" key="1">
    <source>
        <dbReference type="ARBA" id="ARBA00008645"/>
    </source>
</evidence>
<name>A0ABD1E5H5_HYPHA</name>